<evidence type="ECO:0000313" key="3">
    <source>
        <dbReference type="Proteomes" id="UP001172217"/>
    </source>
</evidence>
<evidence type="ECO:0000256" key="1">
    <source>
        <dbReference type="SAM" id="MobiDB-lite"/>
    </source>
</evidence>
<evidence type="ECO:0000313" key="2">
    <source>
        <dbReference type="EMBL" id="MDN7526337.1"/>
    </source>
</evidence>
<comment type="caution">
    <text evidence="2">The sequence shown here is derived from an EMBL/GenBank/DDBJ whole genome shotgun (WGS) entry which is preliminary data.</text>
</comment>
<reference evidence="2" key="1">
    <citation type="submission" date="2023-07" db="EMBL/GenBank/DDBJ databases">
        <title>A collection of bacterial strains from the Burkholderia cepacia Research Laboratory and Repository.</title>
        <authorList>
            <person name="Lipuma J."/>
            <person name="Spilker T."/>
            <person name="Caverly L."/>
        </authorList>
    </citation>
    <scope>NUCLEOTIDE SEQUENCE</scope>
    <source>
        <strain evidence="2">AU45194</strain>
    </source>
</reference>
<dbReference type="EMBL" id="JAUJQL010000014">
    <property type="protein sequence ID" value="MDN7526337.1"/>
    <property type="molecule type" value="Genomic_DNA"/>
</dbReference>
<proteinExistence type="predicted"/>
<feature type="region of interest" description="Disordered" evidence="1">
    <location>
        <begin position="33"/>
        <end position="52"/>
    </location>
</feature>
<dbReference type="Proteomes" id="UP001172217">
    <property type="component" value="Unassembled WGS sequence"/>
</dbReference>
<name>A0ABT8NXN6_9BURK</name>
<protein>
    <submittedName>
        <fullName evidence="2">Uncharacterized protein</fullName>
    </submittedName>
</protein>
<accession>A0ABT8NXN6</accession>
<sequence length="109" mass="11680">MHGAGHCTVQRVLPGWRWTAVVDRPAVAARDGARTMQRNGMRRQIGAARDAAGDEMQVDAEERRMAVIHLAVASCRIAGVGELPDAVNLDGIELNRGLPNQPIDVADCG</sequence>
<gene>
    <name evidence="2" type="ORF">QZM70_25690</name>
</gene>
<organism evidence="2 3">
    <name type="scientific">Burkholderia orbicola</name>
    <dbReference type="NCBI Taxonomy" id="2978683"/>
    <lineage>
        <taxon>Bacteria</taxon>
        <taxon>Pseudomonadati</taxon>
        <taxon>Pseudomonadota</taxon>
        <taxon>Betaproteobacteria</taxon>
        <taxon>Burkholderiales</taxon>
        <taxon>Burkholderiaceae</taxon>
        <taxon>Burkholderia</taxon>
        <taxon>Burkholderia cepacia complex</taxon>
    </lineage>
</organism>
<keyword evidence="3" id="KW-1185">Reference proteome</keyword>